<protein>
    <recommendedName>
        <fullName evidence="3">GxxExxY protein</fullName>
    </recommendedName>
</protein>
<reference evidence="1 2" key="1">
    <citation type="journal article" date="2016" name="Nat. Commun.">
        <title>Thousands of microbial genomes shed light on interconnected biogeochemical processes in an aquifer system.</title>
        <authorList>
            <person name="Anantharaman K."/>
            <person name="Brown C.T."/>
            <person name="Hug L.A."/>
            <person name="Sharon I."/>
            <person name="Castelle C.J."/>
            <person name="Probst A.J."/>
            <person name="Thomas B.C."/>
            <person name="Singh A."/>
            <person name="Wilkins M.J."/>
            <person name="Karaoz U."/>
            <person name="Brodie E.L."/>
            <person name="Williams K.H."/>
            <person name="Hubbard S.S."/>
            <person name="Banfield J.F."/>
        </authorList>
    </citation>
    <scope>NUCLEOTIDE SEQUENCE [LARGE SCALE GENOMIC DNA]</scope>
</reference>
<organism evidence="1 2">
    <name type="scientific">Candidatus Staskawiczbacteria bacterium RIFOXYB1_FULL_37_44</name>
    <dbReference type="NCBI Taxonomy" id="1802223"/>
    <lineage>
        <taxon>Bacteria</taxon>
        <taxon>Candidatus Staskawicziibacteriota</taxon>
    </lineage>
</organism>
<accession>A0A1G2IUN4</accession>
<comment type="caution">
    <text evidence="1">The sequence shown here is derived from an EMBL/GenBank/DDBJ whole genome shotgun (WGS) entry which is preliminary data.</text>
</comment>
<dbReference type="Gene3D" id="3.90.320.10">
    <property type="match status" value="1"/>
</dbReference>
<dbReference type="EMBL" id="MHPJ01000017">
    <property type="protein sequence ID" value="OGZ78609.1"/>
    <property type="molecule type" value="Genomic_DNA"/>
</dbReference>
<gene>
    <name evidence="1" type="ORF">A2358_01920</name>
</gene>
<proteinExistence type="predicted"/>
<dbReference type="InterPro" id="IPR011604">
    <property type="entry name" value="PDDEXK-like_dom_sf"/>
</dbReference>
<dbReference type="STRING" id="1802223.A2358_01920"/>
<sequence>MAELLYPDLSYKLNGILFKVHNNLGQFRGEKEYGDLIENYLKESGVNYEREKTLPVSFENDQQRNRVDFLIEDKIILELKAKRFVEKEDYYQVKRYLEALNKSLGILVNFRRKYITPKRIVNFS</sequence>
<dbReference type="NCBIfam" id="TIGR04256">
    <property type="entry name" value="GxxExxY"/>
    <property type="match status" value="1"/>
</dbReference>
<dbReference type="AlphaFoldDB" id="A0A1G2IUN4"/>
<name>A0A1G2IUN4_9BACT</name>
<dbReference type="InterPro" id="IPR026350">
    <property type="entry name" value="GxxExxY"/>
</dbReference>
<dbReference type="Proteomes" id="UP000178650">
    <property type="component" value="Unassembled WGS sequence"/>
</dbReference>
<evidence type="ECO:0008006" key="3">
    <source>
        <dbReference type="Google" id="ProtNLM"/>
    </source>
</evidence>
<evidence type="ECO:0000313" key="2">
    <source>
        <dbReference type="Proteomes" id="UP000178650"/>
    </source>
</evidence>
<dbReference type="Pfam" id="PF13366">
    <property type="entry name" value="PDDEXK_3"/>
    <property type="match status" value="1"/>
</dbReference>
<evidence type="ECO:0000313" key="1">
    <source>
        <dbReference type="EMBL" id="OGZ78609.1"/>
    </source>
</evidence>